<accession>A0ABT2ARF5</accession>
<proteinExistence type="predicted"/>
<reference evidence="1 2" key="1">
    <citation type="submission" date="2022-08" db="EMBL/GenBank/DDBJ databases">
        <title>Reclassification of Massilia species as members of the genera Telluria, Duganella, Pseudoduganella, Mokoshia gen. nov. and Zemynaea gen. nov. using orthogonal and non-orthogonal genome-based approaches.</title>
        <authorList>
            <person name="Bowman J.P."/>
        </authorList>
    </citation>
    <scope>NUCLEOTIDE SEQUENCE [LARGE SCALE GENOMIC DNA]</scope>
    <source>
        <strain evidence="1 2">JCM 31661</strain>
    </source>
</reference>
<evidence type="ECO:0000313" key="1">
    <source>
        <dbReference type="EMBL" id="MCS0598804.1"/>
    </source>
</evidence>
<gene>
    <name evidence="1" type="ORF">NX780_20890</name>
</gene>
<protein>
    <submittedName>
        <fullName evidence="1">Uncharacterized protein</fullName>
    </submittedName>
</protein>
<keyword evidence="2" id="KW-1185">Reference proteome</keyword>
<name>A0ABT2ARF5_9BURK</name>
<dbReference type="EMBL" id="JANUHA010000018">
    <property type="protein sequence ID" value="MCS0598804.1"/>
    <property type="molecule type" value="Genomic_DNA"/>
</dbReference>
<comment type="caution">
    <text evidence="1">The sequence shown here is derived from an EMBL/GenBank/DDBJ whole genome shotgun (WGS) entry which is preliminary data.</text>
</comment>
<evidence type="ECO:0000313" key="2">
    <source>
        <dbReference type="Proteomes" id="UP001206572"/>
    </source>
</evidence>
<dbReference type="RefSeq" id="WP_258829810.1">
    <property type="nucleotide sequence ID" value="NZ_JANUHA010000018.1"/>
</dbReference>
<sequence length="118" mass="13538">MITFLARLIYLIRVPGRDTMLNCAARTAAWEMMMRMSLLQWLVLTLALVASACSTPERRAERVRLAMEQRMALHGPACARLGNAPNTDPWRHCVVERSSRAELDEQSGYHMGWRHGIW</sequence>
<dbReference type="Proteomes" id="UP001206572">
    <property type="component" value="Unassembled WGS sequence"/>
</dbReference>
<organism evidence="1 2">
    <name type="scientific">Massilia agri</name>
    <dbReference type="NCBI Taxonomy" id="1886785"/>
    <lineage>
        <taxon>Bacteria</taxon>
        <taxon>Pseudomonadati</taxon>
        <taxon>Pseudomonadota</taxon>
        <taxon>Betaproteobacteria</taxon>
        <taxon>Burkholderiales</taxon>
        <taxon>Oxalobacteraceae</taxon>
        <taxon>Telluria group</taxon>
        <taxon>Massilia</taxon>
    </lineage>
</organism>